<accession>A0A0C3SCK9</accession>
<evidence type="ECO:0000313" key="4">
    <source>
        <dbReference type="EMBL" id="KIP11017.1"/>
    </source>
</evidence>
<dbReference type="OrthoDB" id="294251at2759"/>
<reference evidence="4 5" key="1">
    <citation type="journal article" date="2014" name="PLoS Genet.">
        <title>Analysis of the Phlebiopsis gigantea genome, transcriptome and secretome provides insight into its pioneer colonization strategies of wood.</title>
        <authorList>
            <person name="Hori C."/>
            <person name="Ishida T."/>
            <person name="Igarashi K."/>
            <person name="Samejima M."/>
            <person name="Suzuki H."/>
            <person name="Master E."/>
            <person name="Ferreira P."/>
            <person name="Ruiz-Duenas F.J."/>
            <person name="Held B."/>
            <person name="Canessa P."/>
            <person name="Larrondo L.F."/>
            <person name="Schmoll M."/>
            <person name="Druzhinina I.S."/>
            <person name="Kubicek C.P."/>
            <person name="Gaskell J.A."/>
            <person name="Kersten P."/>
            <person name="St John F."/>
            <person name="Glasner J."/>
            <person name="Sabat G."/>
            <person name="Splinter BonDurant S."/>
            <person name="Syed K."/>
            <person name="Yadav J."/>
            <person name="Mgbeahuruike A.C."/>
            <person name="Kovalchuk A."/>
            <person name="Asiegbu F.O."/>
            <person name="Lackner G."/>
            <person name="Hoffmeister D."/>
            <person name="Rencoret J."/>
            <person name="Gutierrez A."/>
            <person name="Sun H."/>
            <person name="Lindquist E."/>
            <person name="Barry K."/>
            <person name="Riley R."/>
            <person name="Grigoriev I.V."/>
            <person name="Henrissat B."/>
            <person name="Kues U."/>
            <person name="Berka R.M."/>
            <person name="Martinez A.T."/>
            <person name="Covert S.F."/>
            <person name="Blanchette R.A."/>
            <person name="Cullen D."/>
        </authorList>
    </citation>
    <scope>NUCLEOTIDE SEQUENCE [LARGE SCALE GENOMIC DNA]</scope>
    <source>
        <strain evidence="4 5">11061_1 CR5-6</strain>
    </source>
</reference>
<dbReference type="HOGENOM" id="CLU_003165_0_0_1"/>
<protein>
    <recommendedName>
        <fullName evidence="3">Rab-GAP TBC domain-containing protein</fullName>
    </recommendedName>
</protein>
<feature type="compositionally biased region" description="Polar residues" evidence="2">
    <location>
        <begin position="1"/>
        <end position="12"/>
    </location>
</feature>
<gene>
    <name evidence="4" type="ORF">PHLGIDRAFT_33581</name>
</gene>
<dbReference type="AlphaFoldDB" id="A0A0C3SCK9"/>
<dbReference type="Gene3D" id="1.10.472.80">
    <property type="entry name" value="Ypt/Rab-GAP domain of gyp1p, domain 3"/>
    <property type="match status" value="1"/>
</dbReference>
<feature type="compositionally biased region" description="Low complexity" evidence="2">
    <location>
        <begin position="247"/>
        <end position="258"/>
    </location>
</feature>
<dbReference type="FunFam" id="1.10.8.270:FF:000026">
    <property type="entry name" value="TBC (Tre-2/Bub2/Cdc16) domain family"/>
    <property type="match status" value="1"/>
</dbReference>
<dbReference type="EMBL" id="KN840449">
    <property type="protein sequence ID" value="KIP11017.1"/>
    <property type="molecule type" value="Genomic_DNA"/>
</dbReference>
<feature type="compositionally biased region" description="Polar residues" evidence="2">
    <location>
        <begin position="604"/>
        <end position="614"/>
    </location>
</feature>
<feature type="region of interest" description="Disordered" evidence="2">
    <location>
        <begin position="746"/>
        <end position="806"/>
    </location>
</feature>
<feature type="compositionally biased region" description="Polar residues" evidence="2">
    <location>
        <begin position="761"/>
        <end position="786"/>
    </location>
</feature>
<feature type="compositionally biased region" description="Polar residues" evidence="2">
    <location>
        <begin position="324"/>
        <end position="349"/>
    </location>
</feature>
<dbReference type="Proteomes" id="UP000053257">
    <property type="component" value="Unassembled WGS sequence"/>
</dbReference>
<dbReference type="Gene3D" id="1.10.8.270">
    <property type="entry name" value="putative rabgap domain of human tbc1 domain family member 14 like domains"/>
    <property type="match status" value="1"/>
</dbReference>
<evidence type="ECO:0000313" key="5">
    <source>
        <dbReference type="Proteomes" id="UP000053257"/>
    </source>
</evidence>
<sequence length="1179" mass="128511">MSGPLTATSTHSHPLLADDGSGSARRPRAGLRSPSSPHTQSPTNYFTLKAQLDRSGQGNWDGSVRDYGDKSKRKSFLSPDAPIILVESATEDSVANFGPSTSDSLRKVLSTKWHEYPHADIDSAVSSLGSMDASYSDRPLHETIRTLSSAVHRLSAARAELEESRKALLQKEASRRARADQLMRELQPSDRELARRVIQSIFPDDDEDGHSSLSESLTEAIEEDVVPMSRSPAEVPESLPRDPNMPTVPTVPSRSSPPLGRRQGAEETVKPVITPDTIPIVESPEPKDDVFFVPSDIQINHKGDRGSIGEWMGTLWGKKPKSRPASTFPSLESVTESGKNADQASIWSTDTDERSIGSSSSGPETKTKRKPTKTVFGTLGLSMLNPGIPVRRRRTTSQIVTQDEIDAAVASASTPTVESFASSSTRVETVDRQSIAYSDSQAAEGLVLKQGSSIRAIVNATRVMTTDPASVLTDQGREAGALIGALALELVRNARDQKLDIRGPPRPKALRTASRRALTLSPIGSDVEGSLSVPTTPTMHRHTVSVKHREAENRPFLSSVDFAALASPIFGSFLPDSRKPPAQGFETNKKPGHVETVGAAPPSYLSTPPQTTKPGSVALESIIPANAQPPTHYLARTYTPLTARNFHFTLPISDVPSSVSSTDEPREVFTDRFGFIYDVSLYDFLLLLRAKACENTAPACLTGIKVADRREDNVWPEDEDEDAARRAVEIVTGECTCDTTGDGACISTKGSRIPSRDTTADDSTPLRSRDTSPASTRGRPRSSTATPGARPAAAKLRSKSSASTLAVDANTPRHVCAATVKRLLAELRAIHDRRQSASRKDWDVFVAQRAKSTARAGSSGAGHRALGAVGSAASMLGLGTALDEEELMHSDGLIGFAQLGLSPDRREFDRLVRTGIPMVYRPKIWFECSGALDMREPGVFADLLAGIDEDNSVVREIEKDVGRTMPLNVFFGRTGAGVDKLRRVLRAYSRRNPSIGYCQGMNLVASTLLLVHADEEDAFWMLSAIIERLLPDDFFSPSLLSSRACPLVLLEYIRELLPKLHTHLNNLGVDIGAVCFSWFLSLFTDCLPIETLFRVWDVFMVDGLDVLFRVALSVLRNNEQELLRCESIPAIYVALESLPNRMWRSDKLLKTETELRSTLLHTEIVKRRKAHIAALMDCL</sequence>
<dbReference type="Pfam" id="PF00566">
    <property type="entry name" value="RabGAP-TBC"/>
    <property type="match status" value="1"/>
</dbReference>
<feature type="compositionally biased region" description="Low complexity" evidence="2">
    <location>
        <begin position="789"/>
        <end position="806"/>
    </location>
</feature>
<name>A0A0C3SCK9_PHLG1</name>
<evidence type="ECO:0000256" key="2">
    <source>
        <dbReference type="SAM" id="MobiDB-lite"/>
    </source>
</evidence>
<feature type="region of interest" description="Disordered" evidence="2">
    <location>
        <begin position="577"/>
        <end position="615"/>
    </location>
</feature>
<proteinExistence type="predicted"/>
<dbReference type="PANTHER" id="PTHR47219:SF20">
    <property type="entry name" value="TBC1 DOMAIN FAMILY MEMBER 2B"/>
    <property type="match status" value="1"/>
</dbReference>
<feature type="region of interest" description="Disordered" evidence="2">
    <location>
        <begin position="1"/>
        <end position="74"/>
    </location>
</feature>
<dbReference type="GO" id="GO:0031267">
    <property type="term" value="F:small GTPase binding"/>
    <property type="evidence" value="ECO:0007669"/>
    <property type="project" value="TreeGrafter"/>
</dbReference>
<feature type="region of interest" description="Disordered" evidence="2">
    <location>
        <begin position="315"/>
        <end position="371"/>
    </location>
</feature>
<feature type="domain" description="Rab-GAP TBC" evidence="3">
    <location>
        <begin position="915"/>
        <end position="1103"/>
    </location>
</feature>
<organism evidence="4 5">
    <name type="scientific">Phlebiopsis gigantea (strain 11061_1 CR5-6)</name>
    <name type="common">White-rot fungus</name>
    <name type="synonym">Peniophora gigantea</name>
    <dbReference type="NCBI Taxonomy" id="745531"/>
    <lineage>
        <taxon>Eukaryota</taxon>
        <taxon>Fungi</taxon>
        <taxon>Dikarya</taxon>
        <taxon>Basidiomycota</taxon>
        <taxon>Agaricomycotina</taxon>
        <taxon>Agaricomycetes</taxon>
        <taxon>Polyporales</taxon>
        <taxon>Phanerochaetaceae</taxon>
        <taxon>Phlebiopsis</taxon>
    </lineage>
</organism>
<dbReference type="InterPro" id="IPR000195">
    <property type="entry name" value="Rab-GAP-TBC_dom"/>
</dbReference>
<dbReference type="STRING" id="745531.A0A0C3SCK9"/>
<dbReference type="SUPFAM" id="SSF47923">
    <property type="entry name" value="Ypt/Rab-GAP domain of gyp1p"/>
    <property type="match status" value="2"/>
</dbReference>
<keyword evidence="1" id="KW-0175">Coiled coil</keyword>
<dbReference type="GO" id="GO:0005096">
    <property type="term" value="F:GTPase activator activity"/>
    <property type="evidence" value="ECO:0007669"/>
    <property type="project" value="TreeGrafter"/>
</dbReference>
<dbReference type="SMART" id="SM00164">
    <property type="entry name" value="TBC"/>
    <property type="match status" value="1"/>
</dbReference>
<dbReference type="PANTHER" id="PTHR47219">
    <property type="entry name" value="RAB GTPASE-ACTIVATING PROTEIN 1-LIKE"/>
    <property type="match status" value="1"/>
</dbReference>
<dbReference type="PROSITE" id="PS50086">
    <property type="entry name" value="TBC_RABGAP"/>
    <property type="match status" value="1"/>
</dbReference>
<feature type="compositionally biased region" description="Polar residues" evidence="2">
    <location>
        <begin position="33"/>
        <end position="46"/>
    </location>
</feature>
<dbReference type="InterPro" id="IPR050302">
    <property type="entry name" value="Rab_GAP_TBC_domain"/>
</dbReference>
<feature type="region of interest" description="Disordered" evidence="2">
    <location>
        <begin position="220"/>
        <end position="267"/>
    </location>
</feature>
<keyword evidence="5" id="KW-1185">Reference proteome</keyword>
<evidence type="ECO:0000256" key="1">
    <source>
        <dbReference type="SAM" id="Coils"/>
    </source>
</evidence>
<evidence type="ECO:0000259" key="3">
    <source>
        <dbReference type="PROSITE" id="PS50086"/>
    </source>
</evidence>
<feature type="coiled-coil region" evidence="1">
    <location>
        <begin position="144"/>
        <end position="174"/>
    </location>
</feature>
<dbReference type="InterPro" id="IPR035969">
    <property type="entry name" value="Rab-GAP_TBC_sf"/>
</dbReference>